<evidence type="ECO:0000313" key="3">
    <source>
        <dbReference type="Proteomes" id="UP001215712"/>
    </source>
</evidence>
<sequence length="299" mass="33808">MTSSIPKLSPAHLHEAHATRDLQDKLLEPISVLAPFSALIISITLIVLFMIRLYLLQGYVMQRFYGRTNRRGFINHHIAGVTKILVLIVAIHAFISVAFGNSYFHRPYAHGSRVTLGDVLLIACQMLIGMYLFELIYRTKLSPVAVAHHTGTILIGQSAIALSLRLDREPDADIEFIMCTVWGAFDITSEVFPHVAIILYRIYPQRHYFLRNVFLCSCITTAAGTLCETVVAMWLFGSIWDRWGIAFKVLTPILHIAFSAAQVHESFCILEDVQASTGIHQGREGFRGFQIYYIKRRVV</sequence>
<reference evidence="2" key="2">
    <citation type="submission" date="2023-01" db="EMBL/GenBank/DDBJ databases">
        <authorList>
            <person name="Petersen C."/>
        </authorList>
    </citation>
    <scope>NUCLEOTIDE SEQUENCE</scope>
    <source>
        <strain evidence="2">IBT 17514</strain>
    </source>
</reference>
<name>A0AAD6HN12_9EURO</name>
<feature type="transmembrane region" description="Helical" evidence="1">
    <location>
        <begin position="174"/>
        <end position="200"/>
    </location>
</feature>
<organism evidence="2 3">
    <name type="scientific">Penicillium malachiteum</name>
    <dbReference type="NCBI Taxonomy" id="1324776"/>
    <lineage>
        <taxon>Eukaryota</taxon>
        <taxon>Fungi</taxon>
        <taxon>Dikarya</taxon>
        <taxon>Ascomycota</taxon>
        <taxon>Pezizomycotina</taxon>
        <taxon>Eurotiomycetes</taxon>
        <taxon>Eurotiomycetidae</taxon>
        <taxon>Eurotiales</taxon>
        <taxon>Aspergillaceae</taxon>
        <taxon>Penicillium</taxon>
    </lineage>
</organism>
<keyword evidence="1" id="KW-1133">Transmembrane helix</keyword>
<feature type="transmembrane region" description="Helical" evidence="1">
    <location>
        <begin position="77"/>
        <end position="99"/>
    </location>
</feature>
<dbReference type="Proteomes" id="UP001215712">
    <property type="component" value="Unassembled WGS sequence"/>
</dbReference>
<feature type="transmembrane region" description="Helical" evidence="1">
    <location>
        <begin position="212"/>
        <end position="237"/>
    </location>
</feature>
<feature type="transmembrane region" description="Helical" evidence="1">
    <location>
        <begin position="144"/>
        <end position="162"/>
    </location>
</feature>
<reference evidence="2" key="1">
    <citation type="journal article" date="2023" name="IMA Fungus">
        <title>Comparative genomic study of the Penicillium genus elucidates a diverse pangenome and 15 lateral gene transfer events.</title>
        <authorList>
            <person name="Petersen C."/>
            <person name="Sorensen T."/>
            <person name="Nielsen M.R."/>
            <person name="Sondergaard T.E."/>
            <person name="Sorensen J.L."/>
            <person name="Fitzpatrick D.A."/>
            <person name="Frisvad J.C."/>
            <person name="Nielsen K.L."/>
        </authorList>
    </citation>
    <scope>NUCLEOTIDE SEQUENCE</scope>
    <source>
        <strain evidence="2">IBT 17514</strain>
    </source>
</reference>
<keyword evidence="1" id="KW-0812">Transmembrane</keyword>
<keyword evidence="3" id="KW-1185">Reference proteome</keyword>
<keyword evidence="1" id="KW-0472">Membrane</keyword>
<protein>
    <submittedName>
        <fullName evidence="2">Uncharacterized protein</fullName>
    </submittedName>
</protein>
<proteinExistence type="predicted"/>
<evidence type="ECO:0000313" key="2">
    <source>
        <dbReference type="EMBL" id="KAJ5727627.1"/>
    </source>
</evidence>
<feature type="transmembrane region" description="Helical" evidence="1">
    <location>
        <begin position="32"/>
        <end position="56"/>
    </location>
</feature>
<accession>A0AAD6HN12</accession>
<comment type="caution">
    <text evidence="2">The sequence shown here is derived from an EMBL/GenBank/DDBJ whole genome shotgun (WGS) entry which is preliminary data.</text>
</comment>
<dbReference type="EMBL" id="JAQJAN010000006">
    <property type="protein sequence ID" value="KAJ5727627.1"/>
    <property type="molecule type" value="Genomic_DNA"/>
</dbReference>
<feature type="transmembrane region" description="Helical" evidence="1">
    <location>
        <begin position="119"/>
        <end position="137"/>
    </location>
</feature>
<dbReference type="AlphaFoldDB" id="A0AAD6HN12"/>
<evidence type="ECO:0000256" key="1">
    <source>
        <dbReference type="SAM" id="Phobius"/>
    </source>
</evidence>
<gene>
    <name evidence="2" type="ORF">N7493_005447</name>
</gene>